<gene>
    <name evidence="2" type="ORF">NIOZUU157_00192</name>
</gene>
<feature type="compositionally biased region" description="Polar residues" evidence="1">
    <location>
        <begin position="469"/>
        <end position="478"/>
    </location>
</feature>
<evidence type="ECO:0000256" key="1">
    <source>
        <dbReference type="SAM" id="MobiDB-lite"/>
    </source>
</evidence>
<name>A0A7S9XDU3_9VIRU</name>
<evidence type="ECO:0000313" key="2">
    <source>
        <dbReference type="EMBL" id="QPI16304.1"/>
    </source>
</evidence>
<sequence>MPLIDLANPAGSQALAQLAGPFGSYLGGGTFPQSYEFAKRFVANPSTVQGSGNNGVTALDDPTFLGFSLMFDITSPLFNGATSGNAGIAPPEQSPPATANGDVTVSGLGGTSTDSSSSQGSYPSTPSAVGYLAKIGEANRVQYLKAFIQGIQEINQTRPYYFQTIQGLLEAWEKSTAFSTDPYTGTKGEEGITIGCLEAIDLKLTALFSLYKMAVYDTRYKRFIVPSNLRRFDVYVYVQEIRKFKTVRNWLGALNPSIDSDDTKKFVNENTSQVSFKFTECEWDPAASGNVFEGVTNTGGDIATTQIKWSYGDMENVSQFSGYDSKLDSGKTQANTDPKFKDKLKQFGKDQLANAAEGAINAVGRTVSSAIQGFTLGNVFGIRNQVLGAIANPQGLINAAVGAAIQGNELQTFGNESAVTNIGDSPLGVPNPPNNTISKEDNAFDPAQAVGVGLTSTNAFGPSGPPPNSTITDENIFN</sequence>
<protein>
    <submittedName>
        <fullName evidence="2">Uncharacterized protein</fullName>
    </submittedName>
</protein>
<reference evidence="2" key="1">
    <citation type="submission" date="2020-08" db="EMBL/GenBank/DDBJ databases">
        <title>Bridging the membrane lipid divide: bacteria of the FCB group superphylum have the potential to synthesize archaeal ether lipids.</title>
        <authorList>
            <person name="Villanueva L."/>
            <person name="von Meijenfeldt F.A.B."/>
            <person name="Westbye A.B."/>
            <person name="Yadav S."/>
            <person name="Hopmans E.C."/>
            <person name="Dutilh B.E."/>
            <person name="Sinninghe Damste J.S."/>
        </authorList>
    </citation>
    <scope>NUCLEOTIDE SEQUENCE</scope>
    <source>
        <strain evidence="2">NIOZ-UU157</strain>
    </source>
</reference>
<proteinExistence type="predicted"/>
<organism evidence="2">
    <name type="scientific">Virus NIOZ-UU157</name>
    <dbReference type="NCBI Taxonomy" id="2763269"/>
    <lineage>
        <taxon>Viruses</taxon>
    </lineage>
</organism>
<feature type="compositionally biased region" description="Low complexity" evidence="1">
    <location>
        <begin position="101"/>
        <end position="123"/>
    </location>
</feature>
<dbReference type="EMBL" id="MW030553">
    <property type="protein sequence ID" value="QPI16304.1"/>
    <property type="molecule type" value="Genomic_DNA"/>
</dbReference>
<accession>A0A7S9XDU3</accession>
<feature type="region of interest" description="Disordered" evidence="1">
    <location>
        <begin position="84"/>
        <end position="123"/>
    </location>
</feature>
<feature type="region of interest" description="Disordered" evidence="1">
    <location>
        <begin position="457"/>
        <end position="478"/>
    </location>
</feature>